<name>A0A4R5F209_9FLAO</name>
<comment type="caution">
    <text evidence="2">The sequence shown here is derived from an EMBL/GenBank/DDBJ whole genome shotgun (WGS) entry which is preliminary data.</text>
</comment>
<proteinExistence type="predicted"/>
<reference evidence="2 3" key="1">
    <citation type="submission" date="2019-03" db="EMBL/GenBank/DDBJ databases">
        <title>Novel species of Flavobacterium.</title>
        <authorList>
            <person name="Liu Q."/>
            <person name="Xin Y.-H."/>
        </authorList>
    </citation>
    <scope>NUCLEOTIDE SEQUENCE [LARGE SCALE GENOMIC DNA]</scope>
    <source>
        <strain evidence="2 3">LB3P52</strain>
    </source>
</reference>
<sequence length="97" mass="10968">MWNFTLKAHRFLIFVLAVILFLIASPISAQLCGTPGGDGPVTLSSSLNTYYPVAGDITLMLVLNTFWKDIRVTILTRVWFFVEFIVMPNEYLIINVV</sequence>
<evidence type="ECO:0000313" key="3">
    <source>
        <dbReference type="Proteomes" id="UP000294814"/>
    </source>
</evidence>
<keyword evidence="1" id="KW-0472">Membrane</keyword>
<dbReference type="EMBL" id="SMLG01000021">
    <property type="protein sequence ID" value="TDE41578.1"/>
    <property type="molecule type" value="Genomic_DNA"/>
</dbReference>
<dbReference type="Proteomes" id="UP000294814">
    <property type="component" value="Unassembled WGS sequence"/>
</dbReference>
<dbReference type="OrthoDB" id="9805017at2"/>
<dbReference type="RefSeq" id="WP_131917492.1">
    <property type="nucleotide sequence ID" value="NZ_SMLG01000021.1"/>
</dbReference>
<feature type="transmembrane region" description="Helical" evidence="1">
    <location>
        <begin position="49"/>
        <end position="67"/>
    </location>
</feature>
<gene>
    <name evidence="2" type="ORF">E0I26_16230</name>
</gene>
<accession>A0A4R5F209</accession>
<keyword evidence="1" id="KW-0812">Transmembrane</keyword>
<organism evidence="2 3">
    <name type="scientific">Flavobacterium rhamnosiphilum</name>
    <dbReference type="NCBI Taxonomy" id="2541724"/>
    <lineage>
        <taxon>Bacteria</taxon>
        <taxon>Pseudomonadati</taxon>
        <taxon>Bacteroidota</taxon>
        <taxon>Flavobacteriia</taxon>
        <taxon>Flavobacteriales</taxon>
        <taxon>Flavobacteriaceae</taxon>
        <taxon>Flavobacterium</taxon>
    </lineage>
</organism>
<protein>
    <submittedName>
        <fullName evidence="2">Uncharacterized protein</fullName>
    </submittedName>
</protein>
<dbReference type="AlphaFoldDB" id="A0A4R5F209"/>
<keyword evidence="3" id="KW-1185">Reference proteome</keyword>
<evidence type="ECO:0000313" key="2">
    <source>
        <dbReference type="EMBL" id="TDE41578.1"/>
    </source>
</evidence>
<evidence type="ECO:0000256" key="1">
    <source>
        <dbReference type="SAM" id="Phobius"/>
    </source>
</evidence>
<keyword evidence="1" id="KW-1133">Transmembrane helix</keyword>